<gene>
    <name evidence="1" type="ORF">ISP01_08715</name>
</gene>
<dbReference type="Proteomes" id="UP000658733">
    <property type="component" value="Unassembled WGS sequence"/>
</dbReference>
<comment type="caution">
    <text evidence="1">The sequence shown here is derived from an EMBL/GenBank/DDBJ whole genome shotgun (WGS) entry which is preliminary data.</text>
</comment>
<reference evidence="1" key="1">
    <citation type="submission" date="2020-10" db="EMBL/GenBank/DDBJ databases">
        <title>Dehalococcoides mccartyi of a TCE/Cr reducing biochatode.</title>
        <authorList>
            <person name="Matturro B."/>
        </authorList>
    </citation>
    <scope>NUCLEOTIDE SEQUENCE</scope>
    <source>
        <strain evidence="1">Bin4</strain>
    </source>
</reference>
<protein>
    <submittedName>
        <fullName evidence="1">Uncharacterized protein</fullName>
    </submittedName>
</protein>
<evidence type="ECO:0000313" key="2">
    <source>
        <dbReference type="Proteomes" id="UP000658733"/>
    </source>
</evidence>
<dbReference type="EMBL" id="JADIIN010000068">
    <property type="protein sequence ID" value="MBF4469469.1"/>
    <property type="molecule type" value="Genomic_DNA"/>
</dbReference>
<feature type="non-terminal residue" evidence="1">
    <location>
        <position position="114"/>
    </location>
</feature>
<dbReference type="AlphaFoldDB" id="A0A843AQG0"/>
<sequence>MPPKPLVERSDHYDEIMDMIKEGLSSRTISNYLKDEYNEIISHTAINNYIQSLKNKIGSEYHKRKKTNVPKIVQNERDKKDKSNEVINKGVNDIDSLDRIISLAENLNLDVSGI</sequence>
<dbReference type="RefSeq" id="WP_278523999.1">
    <property type="nucleotide sequence ID" value="NZ_JADIIN010000068.1"/>
</dbReference>
<name>A0A843AQG0_METAZ</name>
<evidence type="ECO:0000313" key="1">
    <source>
        <dbReference type="EMBL" id="MBF4469469.1"/>
    </source>
</evidence>
<accession>A0A843AQG0</accession>
<proteinExistence type="predicted"/>
<organism evidence="1 2">
    <name type="scientific">Methanobrevibacter arboriphilus</name>
    <dbReference type="NCBI Taxonomy" id="39441"/>
    <lineage>
        <taxon>Archaea</taxon>
        <taxon>Methanobacteriati</taxon>
        <taxon>Methanobacteriota</taxon>
        <taxon>Methanomada group</taxon>
        <taxon>Methanobacteria</taxon>
        <taxon>Methanobacteriales</taxon>
        <taxon>Methanobacteriaceae</taxon>
        <taxon>Methanobrevibacter</taxon>
    </lineage>
</organism>